<dbReference type="PANTHER" id="PTHR33710">
    <property type="entry name" value="BNAC02G09200D PROTEIN"/>
    <property type="match status" value="1"/>
</dbReference>
<comment type="caution">
    <text evidence="1">The sequence shown here is derived from an EMBL/GenBank/DDBJ whole genome shotgun (WGS) entry which is preliminary data.</text>
</comment>
<dbReference type="SUPFAM" id="SSF56219">
    <property type="entry name" value="DNase I-like"/>
    <property type="match status" value="1"/>
</dbReference>
<evidence type="ECO:0008006" key="3">
    <source>
        <dbReference type="Google" id="ProtNLM"/>
    </source>
</evidence>
<organism evidence="1 2">
    <name type="scientific">Dipteronia sinensis</name>
    <dbReference type="NCBI Taxonomy" id="43782"/>
    <lineage>
        <taxon>Eukaryota</taxon>
        <taxon>Viridiplantae</taxon>
        <taxon>Streptophyta</taxon>
        <taxon>Embryophyta</taxon>
        <taxon>Tracheophyta</taxon>
        <taxon>Spermatophyta</taxon>
        <taxon>Magnoliopsida</taxon>
        <taxon>eudicotyledons</taxon>
        <taxon>Gunneridae</taxon>
        <taxon>Pentapetalae</taxon>
        <taxon>rosids</taxon>
        <taxon>malvids</taxon>
        <taxon>Sapindales</taxon>
        <taxon>Sapindaceae</taxon>
        <taxon>Hippocastanoideae</taxon>
        <taxon>Acereae</taxon>
        <taxon>Dipteronia</taxon>
    </lineage>
</organism>
<evidence type="ECO:0000313" key="1">
    <source>
        <dbReference type="EMBL" id="KAK3230118.1"/>
    </source>
</evidence>
<dbReference type="Gene3D" id="3.60.10.10">
    <property type="entry name" value="Endonuclease/exonuclease/phosphatase"/>
    <property type="match status" value="1"/>
</dbReference>
<protein>
    <recommendedName>
        <fullName evidence="3">Reverse transcriptase</fullName>
    </recommendedName>
</protein>
<proteinExistence type="predicted"/>
<name>A0AAE0B5U2_9ROSI</name>
<keyword evidence="2" id="KW-1185">Reference proteome</keyword>
<dbReference type="Proteomes" id="UP001281410">
    <property type="component" value="Unassembled WGS sequence"/>
</dbReference>
<reference evidence="1" key="1">
    <citation type="journal article" date="2023" name="Plant J.">
        <title>Genome sequences and population genomics provide insights into the demographic history, inbreeding, and mutation load of two 'living fossil' tree species of Dipteronia.</title>
        <authorList>
            <person name="Feng Y."/>
            <person name="Comes H.P."/>
            <person name="Chen J."/>
            <person name="Zhu S."/>
            <person name="Lu R."/>
            <person name="Zhang X."/>
            <person name="Li P."/>
            <person name="Qiu J."/>
            <person name="Olsen K.M."/>
            <person name="Qiu Y."/>
        </authorList>
    </citation>
    <scope>NUCLEOTIDE SEQUENCE</scope>
    <source>
        <strain evidence="1">NBL</strain>
    </source>
</reference>
<dbReference type="PANTHER" id="PTHR33710:SF62">
    <property type="entry name" value="DUF4283 DOMAIN PROTEIN"/>
    <property type="match status" value="1"/>
</dbReference>
<accession>A0AAE0B5U2</accession>
<dbReference type="AlphaFoldDB" id="A0AAE0B5U2"/>
<sequence>MIDEGEKSGGRDWPRTQMENFRTTLDECGLPDMGFIGLQFTWCNKWEGPKMIQERIDRCVCDFSWQSLFSETVVEHFEYWRSDHRPILLHVHQVHSIVNNGSVSSARRFYIEECWANLEECADIVANSFSATGSQQGMNELI</sequence>
<dbReference type="EMBL" id="JANJYJ010000001">
    <property type="protein sequence ID" value="KAK3230118.1"/>
    <property type="molecule type" value="Genomic_DNA"/>
</dbReference>
<dbReference type="InterPro" id="IPR036691">
    <property type="entry name" value="Endo/exonu/phosph_ase_sf"/>
</dbReference>
<evidence type="ECO:0000313" key="2">
    <source>
        <dbReference type="Proteomes" id="UP001281410"/>
    </source>
</evidence>
<gene>
    <name evidence="1" type="ORF">Dsin_001999</name>
</gene>